<evidence type="ECO:0000313" key="8">
    <source>
        <dbReference type="Proteomes" id="UP000008983"/>
    </source>
</evidence>
<organism evidence="7 8">
    <name type="scientific">Ichthyophthirius multifiliis</name>
    <name type="common">White spot disease agent</name>
    <name type="synonym">Ich</name>
    <dbReference type="NCBI Taxonomy" id="5932"/>
    <lineage>
        <taxon>Eukaryota</taxon>
        <taxon>Sar</taxon>
        <taxon>Alveolata</taxon>
        <taxon>Ciliophora</taxon>
        <taxon>Intramacronucleata</taxon>
        <taxon>Oligohymenophorea</taxon>
        <taxon>Hymenostomatida</taxon>
        <taxon>Ophryoglenina</taxon>
        <taxon>Ichthyophthirius</taxon>
    </lineage>
</organism>
<evidence type="ECO:0000256" key="3">
    <source>
        <dbReference type="ARBA" id="ARBA00022989"/>
    </source>
</evidence>
<dbReference type="STRING" id="857967.G0QSR8"/>
<dbReference type="OMA" id="ENIFYFW"/>
<keyword evidence="3 5" id="KW-1133">Transmembrane helix</keyword>
<feature type="domain" description="EXPERA" evidence="6">
    <location>
        <begin position="3"/>
        <end position="100"/>
    </location>
</feature>
<evidence type="ECO:0000256" key="4">
    <source>
        <dbReference type="ARBA" id="ARBA00023136"/>
    </source>
</evidence>
<evidence type="ECO:0000313" key="7">
    <source>
        <dbReference type="EMBL" id="EGR31737.1"/>
    </source>
</evidence>
<dbReference type="Pfam" id="PF05241">
    <property type="entry name" value="EBP"/>
    <property type="match status" value="1"/>
</dbReference>
<dbReference type="GO" id="GO:0016020">
    <property type="term" value="C:membrane"/>
    <property type="evidence" value="ECO:0007669"/>
    <property type="project" value="UniProtKB-SubCell"/>
</dbReference>
<comment type="subcellular location">
    <subcellularLocation>
        <location evidence="1">Membrane</location>
        <topology evidence="1">Multi-pass membrane protein</topology>
    </subcellularLocation>
</comment>
<keyword evidence="2 5" id="KW-0812">Transmembrane</keyword>
<dbReference type="GeneID" id="14907886"/>
<evidence type="ECO:0000256" key="2">
    <source>
        <dbReference type="ARBA" id="ARBA00022692"/>
    </source>
</evidence>
<feature type="transmembrane region" description="Helical" evidence="5">
    <location>
        <begin position="78"/>
        <end position="97"/>
    </location>
</feature>
<evidence type="ECO:0000256" key="5">
    <source>
        <dbReference type="SAM" id="Phobius"/>
    </source>
</evidence>
<dbReference type="InterPro" id="IPR033118">
    <property type="entry name" value="EXPERA"/>
</dbReference>
<proteinExistence type="predicted"/>
<dbReference type="EMBL" id="GL983822">
    <property type="protein sequence ID" value="EGR31737.1"/>
    <property type="molecule type" value="Genomic_DNA"/>
</dbReference>
<sequence length="148" mass="17322">MVRTISLTELFLHGPLCLYTANLFLSQRGIKRDLFSLLSSFLQLIGTIFFVYDEYLNNFVNVCQAEGGCFDFGIKNVLLFWVLFVFINPLLMLLAFIHMYKAINNILAQERWKYENCAIENGYGGNYYDNFIQDEKPQQFGKKKQKKD</sequence>
<dbReference type="Proteomes" id="UP000008983">
    <property type="component" value="Unassembled WGS sequence"/>
</dbReference>
<dbReference type="InParanoid" id="G0QSR8"/>
<dbReference type="AlphaFoldDB" id="G0QSR8"/>
<keyword evidence="8" id="KW-1185">Reference proteome</keyword>
<feature type="transmembrane region" description="Helical" evidence="5">
    <location>
        <begin position="34"/>
        <end position="52"/>
    </location>
</feature>
<keyword evidence="4 5" id="KW-0472">Membrane</keyword>
<evidence type="ECO:0000256" key="1">
    <source>
        <dbReference type="ARBA" id="ARBA00004141"/>
    </source>
</evidence>
<accession>G0QSR8</accession>
<protein>
    <recommendedName>
        <fullName evidence="6">EXPERA domain-containing protein</fullName>
    </recommendedName>
</protein>
<dbReference type="OrthoDB" id="58557at2759"/>
<dbReference type="RefSeq" id="XP_004035223.1">
    <property type="nucleotide sequence ID" value="XM_004035175.1"/>
</dbReference>
<reference evidence="7 8" key="1">
    <citation type="submission" date="2011-07" db="EMBL/GenBank/DDBJ databases">
        <authorList>
            <person name="Coyne R."/>
            <person name="Brami D."/>
            <person name="Johnson J."/>
            <person name="Hostetler J."/>
            <person name="Hannick L."/>
            <person name="Clark T."/>
            <person name="Cassidy-Hanley D."/>
            <person name="Inman J."/>
        </authorList>
    </citation>
    <scope>NUCLEOTIDE SEQUENCE [LARGE SCALE GENOMIC DNA]</scope>
    <source>
        <strain evidence="7 8">G5</strain>
    </source>
</reference>
<evidence type="ECO:0000259" key="6">
    <source>
        <dbReference type="Pfam" id="PF05241"/>
    </source>
</evidence>
<name>G0QSR8_ICHMU</name>
<gene>
    <name evidence="7" type="ORF">IMG5_103110</name>
</gene>